<accession>A0A0A9CCW7</accession>
<name>A0A0A9CCW7_ARUDO</name>
<dbReference type="EMBL" id="GBRH01223776">
    <property type="protein sequence ID" value="JAD74119.1"/>
    <property type="molecule type" value="Transcribed_RNA"/>
</dbReference>
<protein>
    <submittedName>
        <fullName evidence="1">Uncharacterized protein</fullName>
    </submittedName>
</protein>
<dbReference type="AlphaFoldDB" id="A0A0A9CCW7"/>
<proteinExistence type="predicted"/>
<reference evidence="1" key="1">
    <citation type="submission" date="2014-09" db="EMBL/GenBank/DDBJ databases">
        <authorList>
            <person name="Magalhaes I.L.F."/>
            <person name="Oliveira U."/>
            <person name="Santos F.R."/>
            <person name="Vidigal T.H.D.A."/>
            <person name="Brescovit A.D."/>
            <person name="Santos A.J."/>
        </authorList>
    </citation>
    <scope>NUCLEOTIDE SEQUENCE</scope>
    <source>
        <tissue evidence="1">Shoot tissue taken approximately 20 cm above the soil surface</tissue>
    </source>
</reference>
<reference evidence="1" key="2">
    <citation type="journal article" date="2015" name="Data Brief">
        <title>Shoot transcriptome of the giant reed, Arundo donax.</title>
        <authorList>
            <person name="Barrero R.A."/>
            <person name="Guerrero F.D."/>
            <person name="Moolhuijzen P."/>
            <person name="Goolsby J.A."/>
            <person name="Tidwell J."/>
            <person name="Bellgard S.E."/>
            <person name="Bellgard M.I."/>
        </authorList>
    </citation>
    <scope>NUCLEOTIDE SEQUENCE</scope>
    <source>
        <tissue evidence="1">Shoot tissue taken approximately 20 cm above the soil surface</tissue>
    </source>
</reference>
<organism evidence="1">
    <name type="scientific">Arundo donax</name>
    <name type="common">Giant reed</name>
    <name type="synonym">Donax arundinaceus</name>
    <dbReference type="NCBI Taxonomy" id="35708"/>
    <lineage>
        <taxon>Eukaryota</taxon>
        <taxon>Viridiplantae</taxon>
        <taxon>Streptophyta</taxon>
        <taxon>Embryophyta</taxon>
        <taxon>Tracheophyta</taxon>
        <taxon>Spermatophyta</taxon>
        <taxon>Magnoliopsida</taxon>
        <taxon>Liliopsida</taxon>
        <taxon>Poales</taxon>
        <taxon>Poaceae</taxon>
        <taxon>PACMAD clade</taxon>
        <taxon>Arundinoideae</taxon>
        <taxon>Arundineae</taxon>
        <taxon>Arundo</taxon>
    </lineage>
</organism>
<sequence>MEQVVQALEGVVTLDVPPVPTSLQAFAEDDAGCLSTRTYLTEDDFTDQQSS</sequence>
<evidence type="ECO:0000313" key="1">
    <source>
        <dbReference type="EMBL" id="JAD74119.1"/>
    </source>
</evidence>